<sequence length="321" mass="34536">MKRIPSKISRIFGAGLASVLLAAGCGGSRWDLAGREALAAPGAAAGKITAFRQGTVYGFDSASARSIAYDAGHTFRLGKDGQVLLSYNRGRLEAAAPLHLFPPGTGDEERQSDQSGFYLSPELTAIAYSTARGADGTAPIQALISNDAGRTWTTNQIDGSQAGSPRFIGFRNSREGWTVTTAFQGMGREEHAVYLTSDGGRTWRRAPGNMNDVYARVMTGAGFVSRTTGFAGFRYEFADFQPAILQTRDGGRTWSRLRVKLPGEFSAYGLTPLSPVFFGAEGRYPVLMSRDGASDIVGTLTLVSHDYGRSWAYDAGRVRWN</sequence>
<name>A0A5J5G0E3_9BACL</name>
<dbReference type="Gene3D" id="2.130.10.10">
    <property type="entry name" value="YVTN repeat-like/Quinoprotein amine dehydrogenase"/>
    <property type="match status" value="1"/>
</dbReference>
<feature type="signal peptide" evidence="1">
    <location>
        <begin position="1"/>
        <end position="22"/>
    </location>
</feature>
<dbReference type="AlphaFoldDB" id="A0A5J5G0E3"/>
<dbReference type="EMBL" id="VYKK01000022">
    <property type="protein sequence ID" value="KAA8999766.1"/>
    <property type="molecule type" value="Genomic_DNA"/>
</dbReference>
<keyword evidence="1" id="KW-0732">Signal</keyword>
<dbReference type="Proteomes" id="UP000367750">
    <property type="component" value="Unassembled WGS sequence"/>
</dbReference>
<organism evidence="2 3">
    <name type="scientific">Paenibacillus spiritus</name>
    <dbReference type="NCBI Taxonomy" id="2496557"/>
    <lineage>
        <taxon>Bacteria</taxon>
        <taxon>Bacillati</taxon>
        <taxon>Bacillota</taxon>
        <taxon>Bacilli</taxon>
        <taxon>Bacillales</taxon>
        <taxon>Paenibacillaceae</taxon>
        <taxon>Paenibacillus</taxon>
    </lineage>
</organism>
<dbReference type="OrthoDB" id="9770467at2"/>
<gene>
    <name evidence="2" type="ORF">F4V43_15695</name>
</gene>
<evidence type="ECO:0000313" key="2">
    <source>
        <dbReference type="EMBL" id="KAA8999766.1"/>
    </source>
</evidence>
<dbReference type="InterPro" id="IPR015943">
    <property type="entry name" value="WD40/YVTN_repeat-like_dom_sf"/>
</dbReference>
<feature type="chain" id="PRO_5039619600" description="Exo-alpha-sialidase" evidence="1">
    <location>
        <begin position="23"/>
        <end position="321"/>
    </location>
</feature>
<proteinExistence type="predicted"/>
<evidence type="ECO:0000313" key="3">
    <source>
        <dbReference type="Proteomes" id="UP000367750"/>
    </source>
</evidence>
<dbReference type="InterPro" id="IPR036278">
    <property type="entry name" value="Sialidase_sf"/>
</dbReference>
<dbReference type="SUPFAM" id="SSF50939">
    <property type="entry name" value="Sialidases"/>
    <property type="match status" value="1"/>
</dbReference>
<dbReference type="CDD" id="cd15482">
    <property type="entry name" value="Sialidase_non-viral"/>
    <property type="match status" value="1"/>
</dbReference>
<keyword evidence="3" id="KW-1185">Reference proteome</keyword>
<reference evidence="2 3" key="1">
    <citation type="submission" date="2019-09" db="EMBL/GenBank/DDBJ databases">
        <title>Bacillus ochoae sp. nov., Paenibacillus whitsoniae sp. nov., Paenibacillus spiritus sp. nov. Isolated from the Mars Exploration Rover during spacecraft assembly.</title>
        <authorList>
            <person name="Seuylemezian A."/>
            <person name="Vaishampayan P."/>
        </authorList>
    </citation>
    <scope>NUCLEOTIDE SEQUENCE [LARGE SCALE GENOMIC DNA]</scope>
    <source>
        <strain evidence="2 3">MER_111</strain>
    </source>
</reference>
<evidence type="ECO:0000256" key="1">
    <source>
        <dbReference type="SAM" id="SignalP"/>
    </source>
</evidence>
<dbReference type="PROSITE" id="PS51257">
    <property type="entry name" value="PROKAR_LIPOPROTEIN"/>
    <property type="match status" value="1"/>
</dbReference>
<comment type="caution">
    <text evidence="2">The sequence shown here is derived from an EMBL/GenBank/DDBJ whole genome shotgun (WGS) entry which is preliminary data.</text>
</comment>
<dbReference type="RefSeq" id="WP_150459198.1">
    <property type="nucleotide sequence ID" value="NZ_VYKK01000022.1"/>
</dbReference>
<protein>
    <recommendedName>
        <fullName evidence="4">Exo-alpha-sialidase</fullName>
    </recommendedName>
</protein>
<evidence type="ECO:0008006" key="4">
    <source>
        <dbReference type="Google" id="ProtNLM"/>
    </source>
</evidence>
<accession>A0A5J5G0E3</accession>